<organism evidence="1 2">
    <name type="scientific">Zophobas morio</name>
    <dbReference type="NCBI Taxonomy" id="2755281"/>
    <lineage>
        <taxon>Eukaryota</taxon>
        <taxon>Metazoa</taxon>
        <taxon>Ecdysozoa</taxon>
        <taxon>Arthropoda</taxon>
        <taxon>Hexapoda</taxon>
        <taxon>Insecta</taxon>
        <taxon>Pterygota</taxon>
        <taxon>Neoptera</taxon>
        <taxon>Endopterygota</taxon>
        <taxon>Coleoptera</taxon>
        <taxon>Polyphaga</taxon>
        <taxon>Cucujiformia</taxon>
        <taxon>Tenebrionidae</taxon>
        <taxon>Zophobas</taxon>
    </lineage>
</organism>
<dbReference type="Proteomes" id="UP001168821">
    <property type="component" value="Unassembled WGS sequence"/>
</dbReference>
<evidence type="ECO:0000313" key="2">
    <source>
        <dbReference type="Proteomes" id="UP001168821"/>
    </source>
</evidence>
<sequence length="82" mass="9281">MYGDDDSSRSDGVHWRTAWKRMSRLVFQNKTRSGDGDLREGPYGYLNGEPPSGAVIHNRCKFELVRNKLLSLLCSNGCYAVK</sequence>
<evidence type="ECO:0000313" key="1">
    <source>
        <dbReference type="EMBL" id="KAJ3666229.1"/>
    </source>
</evidence>
<dbReference type="AlphaFoldDB" id="A0AA38J4G5"/>
<accession>A0AA38J4G5</accession>
<keyword evidence="2" id="KW-1185">Reference proteome</keyword>
<dbReference type="EMBL" id="JALNTZ010000001">
    <property type="protein sequence ID" value="KAJ3666229.1"/>
    <property type="molecule type" value="Genomic_DNA"/>
</dbReference>
<gene>
    <name evidence="1" type="ORF">Zmor_001682</name>
</gene>
<reference evidence="1" key="1">
    <citation type="journal article" date="2023" name="G3 (Bethesda)">
        <title>Whole genome assemblies of Zophobas morio and Tenebrio molitor.</title>
        <authorList>
            <person name="Kaur S."/>
            <person name="Stinson S.A."/>
            <person name="diCenzo G.C."/>
        </authorList>
    </citation>
    <scope>NUCLEOTIDE SEQUENCE</scope>
    <source>
        <strain evidence="1">QUZm001</strain>
    </source>
</reference>
<comment type="caution">
    <text evidence="1">The sequence shown here is derived from an EMBL/GenBank/DDBJ whole genome shotgun (WGS) entry which is preliminary data.</text>
</comment>
<protein>
    <submittedName>
        <fullName evidence="1">Uncharacterized protein</fullName>
    </submittedName>
</protein>
<name>A0AA38J4G5_9CUCU</name>
<proteinExistence type="predicted"/>